<dbReference type="AlphaFoldDB" id="A0AAD5R9E5"/>
<reference evidence="2" key="1">
    <citation type="submission" date="2021-06" db="EMBL/GenBank/DDBJ databases">
        <title>Parelaphostrongylus tenuis whole genome reference sequence.</title>
        <authorList>
            <person name="Garwood T.J."/>
            <person name="Larsen P.A."/>
            <person name="Fountain-Jones N.M."/>
            <person name="Garbe J.R."/>
            <person name="Macchietto M.G."/>
            <person name="Kania S.A."/>
            <person name="Gerhold R.W."/>
            <person name="Richards J.E."/>
            <person name="Wolf T.M."/>
        </authorList>
    </citation>
    <scope>NUCLEOTIDE SEQUENCE</scope>
    <source>
        <strain evidence="2">MNPRO001-30</strain>
        <tissue evidence="2">Meninges</tissue>
    </source>
</reference>
<name>A0AAD5R9E5_PARTN</name>
<protein>
    <submittedName>
        <fullName evidence="2">Uncharacterized protein</fullName>
    </submittedName>
</protein>
<feature type="region of interest" description="Disordered" evidence="1">
    <location>
        <begin position="46"/>
        <end position="82"/>
    </location>
</feature>
<proteinExistence type="predicted"/>
<accession>A0AAD5R9E5</accession>
<dbReference type="Proteomes" id="UP001196413">
    <property type="component" value="Unassembled WGS sequence"/>
</dbReference>
<gene>
    <name evidence="2" type="ORF">KIN20_033960</name>
</gene>
<evidence type="ECO:0000256" key="1">
    <source>
        <dbReference type="SAM" id="MobiDB-lite"/>
    </source>
</evidence>
<organism evidence="2 3">
    <name type="scientific">Parelaphostrongylus tenuis</name>
    <name type="common">Meningeal worm</name>
    <dbReference type="NCBI Taxonomy" id="148309"/>
    <lineage>
        <taxon>Eukaryota</taxon>
        <taxon>Metazoa</taxon>
        <taxon>Ecdysozoa</taxon>
        <taxon>Nematoda</taxon>
        <taxon>Chromadorea</taxon>
        <taxon>Rhabditida</taxon>
        <taxon>Rhabditina</taxon>
        <taxon>Rhabditomorpha</taxon>
        <taxon>Strongyloidea</taxon>
        <taxon>Metastrongylidae</taxon>
        <taxon>Parelaphostrongylus</taxon>
    </lineage>
</organism>
<sequence length="186" mass="21519">METVSLDSCLWHVSSTGIHFSRKKNNAAGYGRRCMRKSTMYSQPEDGACLKQPVRSPPSSCKDTLQPKLEENSCHRSGRSRQTTYDENILDEILSNHDRQVKDDPIEDYELLVEGLKRTFTTWQSDFKNARGCRLWSGVILQVFEINTHLEIGERTFLHADFVDFPRVHQAHMRHQVKEQADVPEL</sequence>
<evidence type="ECO:0000313" key="3">
    <source>
        <dbReference type="Proteomes" id="UP001196413"/>
    </source>
</evidence>
<evidence type="ECO:0000313" key="2">
    <source>
        <dbReference type="EMBL" id="KAJ1371919.1"/>
    </source>
</evidence>
<keyword evidence="3" id="KW-1185">Reference proteome</keyword>
<comment type="caution">
    <text evidence="2">The sequence shown here is derived from an EMBL/GenBank/DDBJ whole genome shotgun (WGS) entry which is preliminary data.</text>
</comment>
<dbReference type="EMBL" id="JAHQIW010007065">
    <property type="protein sequence ID" value="KAJ1371919.1"/>
    <property type="molecule type" value="Genomic_DNA"/>
</dbReference>